<reference evidence="2" key="2">
    <citation type="journal article" date="2020" name="Plant Dis.">
        <title>A Grain Rot of Rice in Iran Caused by a Xanthomonas Strain Closely Related to X. sacchari.</title>
        <authorList>
            <person name="Mirghasempour S.A."/>
            <person name="Huang S."/>
            <person name="Studholme D.J."/>
            <person name="Brady C.L."/>
        </authorList>
    </citation>
    <scope>NUCLEOTIDE SEQUENCE</scope>
    <source>
        <strain evidence="2">SAM114</strain>
    </source>
</reference>
<evidence type="ECO:0000313" key="2">
    <source>
        <dbReference type="EMBL" id="MRH74905.1"/>
    </source>
</evidence>
<gene>
    <name evidence="1" type="ORF">GIY21_09755</name>
    <name evidence="2" type="ORF">GIY22_09750</name>
</gene>
<evidence type="ECO:0000313" key="1">
    <source>
        <dbReference type="EMBL" id="MRH00573.1"/>
    </source>
</evidence>
<comment type="caution">
    <text evidence="1">The sequence shown here is derived from an EMBL/GenBank/DDBJ whole genome shotgun (WGS) entry which is preliminary data.</text>
</comment>
<organism evidence="1 4">
    <name type="scientific">Xanthomonas sontii</name>
    <dbReference type="NCBI Taxonomy" id="2650745"/>
    <lineage>
        <taxon>Bacteria</taxon>
        <taxon>Pseudomonadati</taxon>
        <taxon>Pseudomonadota</taxon>
        <taxon>Gammaproteobacteria</taxon>
        <taxon>Lysobacterales</taxon>
        <taxon>Lysobacteraceae</taxon>
        <taxon>Xanthomonas</taxon>
    </lineage>
</organism>
<protein>
    <submittedName>
        <fullName evidence="1">Uncharacterized protein</fullName>
    </submittedName>
</protein>
<dbReference type="AlphaFoldDB" id="A0A6N7Q871"/>
<name>A0A6N7Q871_9XANT</name>
<reference evidence="3 4" key="1">
    <citation type="submission" date="2019-11" db="EMBL/GenBank/DDBJ databases">
        <title>First report of rice panicle blight caused by Xanthomonas sp. in Iran.</title>
        <authorList>
            <person name="Mirghasempour S.A."/>
            <person name="Huang S."/>
            <person name="Brady C.L."/>
            <person name="Studholme D.J."/>
        </authorList>
    </citation>
    <scope>NUCLEOTIDE SEQUENCE [LARGE SCALE GENOMIC DNA]</scope>
    <source>
        <strain evidence="1 4">ASD011</strain>
        <strain evidence="3">SAM114</strain>
    </source>
</reference>
<evidence type="ECO:0000313" key="4">
    <source>
        <dbReference type="Proteomes" id="UP000439314"/>
    </source>
</evidence>
<sequence>MLAGNGIPGSRYLIETDLRFVDYNNFISSDYPLDKLGVDPQWTQTRMGAAGRPGSQPLTGTTMQAGNSAALLAGNNLTLQPTAL</sequence>
<dbReference type="EMBL" id="WJPM01000007">
    <property type="protein sequence ID" value="MRH74905.1"/>
    <property type="molecule type" value="Genomic_DNA"/>
</dbReference>
<dbReference type="EMBL" id="WJPN01000007">
    <property type="protein sequence ID" value="MRH00573.1"/>
    <property type="molecule type" value="Genomic_DNA"/>
</dbReference>
<dbReference type="Proteomes" id="UP000439314">
    <property type="component" value="Unassembled WGS sequence"/>
</dbReference>
<accession>A0A6N7Q871</accession>
<keyword evidence="3" id="KW-1185">Reference proteome</keyword>
<dbReference type="Proteomes" id="UP000437931">
    <property type="component" value="Unassembled WGS sequence"/>
</dbReference>
<proteinExistence type="predicted"/>
<evidence type="ECO:0000313" key="3">
    <source>
        <dbReference type="Proteomes" id="UP000437931"/>
    </source>
</evidence>